<comment type="caution">
    <text evidence="2">The sequence shown here is derived from an EMBL/GenBank/DDBJ whole genome shotgun (WGS) entry which is preliminary data.</text>
</comment>
<sequence length="111" mass="11987">MSSSNFESINSALTTSAIIAIVVGSVIGLILLIAVIVAIVCIIKHASRPRHVPAGGMILQPPQTYPYSYPQTWSNQYPSNALNMTNYPTMYQTVSAPYTVPVPTYTKPTDA</sequence>
<organism evidence="2 5">
    <name type="scientific">Adineta ricciae</name>
    <name type="common">Rotifer</name>
    <dbReference type="NCBI Taxonomy" id="249248"/>
    <lineage>
        <taxon>Eukaryota</taxon>
        <taxon>Metazoa</taxon>
        <taxon>Spiralia</taxon>
        <taxon>Gnathifera</taxon>
        <taxon>Rotifera</taxon>
        <taxon>Eurotatoria</taxon>
        <taxon>Bdelloidea</taxon>
        <taxon>Adinetida</taxon>
        <taxon>Adinetidae</taxon>
        <taxon>Adineta</taxon>
    </lineage>
</organism>
<dbReference type="EMBL" id="CAJNOJ010000001">
    <property type="protein sequence ID" value="CAF0720434.1"/>
    <property type="molecule type" value="Genomic_DNA"/>
</dbReference>
<dbReference type="AlphaFoldDB" id="A0A813MI23"/>
<reference evidence="2" key="1">
    <citation type="submission" date="2021-02" db="EMBL/GenBank/DDBJ databases">
        <authorList>
            <person name="Nowell W R."/>
        </authorList>
    </citation>
    <scope>NUCLEOTIDE SEQUENCE</scope>
</reference>
<feature type="transmembrane region" description="Helical" evidence="1">
    <location>
        <begin position="12"/>
        <end position="43"/>
    </location>
</feature>
<evidence type="ECO:0000256" key="1">
    <source>
        <dbReference type="SAM" id="Phobius"/>
    </source>
</evidence>
<accession>A0A813MI23</accession>
<gene>
    <name evidence="2" type="ORF">EDS130_LOCUS190</name>
    <name evidence="3" type="ORF">XAT740_LOCUS3505</name>
</gene>
<dbReference type="EMBL" id="CAJNOR010000134">
    <property type="protein sequence ID" value="CAF0811830.1"/>
    <property type="molecule type" value="Genomic_DNA"/>
</dbReference>
<dbReference type="Proteomes" id="UP000663852">
    <property type="component" value="Unassembled WGS sequence"/>
</dbReference>
<keyword evidence="4" id="KW-1185">Reference proteome</keyword>
<keyword evidence="1" id="KW-0812">Transmembrane</keyword>
<dbReference type="Proteomes" id="UP000663828">
    <property type="component" value="Unassembled WGS sequence"/>
</dbReference>
<evidence type="ECO:0000313" key="5">
    <source>
        <dbReference type="Proteomes" id="UP000663852"/>
    </source>
</evidence>
<evidence type="ECO:0000313" key="2">
    <source>
        <dbReference type="EMBL" id="CAF0720434.1"/>
    </source>
</evidence>
<proteinExistence type="predicted"/>
<name>A0A813MI23_ADIRI</name>
<evidence type="ECO:0000313" key="4">
    <source>
        <dbReference type="Proteomes" id="UP000663828"/>
    </source>
</evidence>
<evidence type="ECO:0000313" key="3">
    <source>
        <dbReference type="EMBL" id="CAF0811830.1"/>
    </source>
</evidence>
<keyword evidence="1" id="KW-1133">Transmembrane helix</keyword>
<keyword evidence="1" id="KW-0472">Membrane</keyword>
<protein>
    <submittedName>
        <fullName evidence="2">Uncharacterized protein</fullName>
    </submittedName>
</protein>